<dbReference type="InterPro" id="IPR011701">
    <property type="entry name" value="MFS"/>
</dbReference>
<evidence type="ECO:0000313" key="8">
    <source>
        <dbReference type="Proteomes" id="UP001597182"/>
    </source>
</evidence>
<dbReference type="PANTHER" id="PTHR23513:SF6">
    <property type="entry name" value="MAJOR FACILITATOR SUPERFAMILY ASSOCIATED DOMAIN-CONTAINING PROTEIN"/>
    <property type="match status" value="1"/>
</dbReference>
<dbReference type="Gene3D" id="1.20.1250.20">
    <property type="entry name" value="MFS general substrate transporter like domains"/>
    <property type="match status" value="1"/>
</dbReference>
<feature type="transmembrane region" description="Helical" evidence="6">
    <location>
        <begin position="7"/>
        <end position="31"/>
    </location>
</feature>
<keyword evidence="4 6" id="KW-1133">Transmembrane helix</keyword>
<dbReference type="Proteomes" id="UP001597182">
    <property type="component" value="Unassembled WGS sequence"/>
</dbReference>
<feature type="transmembrane region" description="Helical" evidence="6">
    <location>
        <begin position="247"/>
        <end position="268"/>
    </location>
</feature>
<dbReference type="RefSeq" id="WP_346091734.1">
    <property type="nucleotide sequence ID" value="NZ_BAABKS010000033.1"/>
</dbReference>
<keyword evidence="2" id="KW-1003">Cell membrane</keyword>
<evidence type="ECO:0000256" key="4">
    <source>
        <dbReference type="ARBA" id="ARBA00022989"/>
    </source>
</evidence>
<comment type="subcellular location">
    <subcellularLocation>
        <location evidence="1">Cell membrane</location>
        <topology evidence="1">Multi-pass membrane protein</topology>
    </subcellularLocation>
</comment>
<evidence type="ECO:0000256" key="5">
    <source>
        <dbReference type="ARBA" id="ARBA00023136"/>
    </source>
</evidence>
<keyword evidence="8" id="KW-1185">Reference proteome</keyword>
<protein>
    <submittedName>
        <fullName evidence="7">MFS transporter</fullName>
    </submittedName>
</protein>
<organism evidence="7 8">
    <name type="scientific">Pseudonocardia benzenivorans</name>
    <dbReference type="NCBI Taxonomy" id="228005"/>
    <lineage>
        <taxon>Bacteria</taxon>
        <taxon>Bacillati</taxon>
        <taxon>Actinomycetota</taxon>
        <taxon>Actinomycetes</taxon>
        <taxon>Pseudonocardiales</taxon>
        <taxon>Pseudonocardiaceae</taxon>
        <taxon>Pseudonocardia</taxon>
    </lineage>
</organism>
<dbReference type="Pfam" id="PF07690">
    <property type="entry name" value="MFS_1"/>
    <property type="match status" value="1"/>
</dbReference>
<evidence type="ECO:0000256" key="6">
    <source>
        <dbReference type="SAM" id="Phobius"/>
    </source>
</evidence>
<feature type="transmembrane region" description="Helical" evidence="6">
    <location>
        <begin position="304"/>
        <end position="322"/>
    </location>
</feature>
<reference evidence="8" key="1">
    <citation type="journal article" date="2019" name="Int. J. Syst. Evol. Microbiol.">
        <title>The Global Catalogue of Microorganisms (GCM) 10K type strain sequencing project: providing services to taxonomists for standard genome sequencing and annotation.</title>
        <authorList>
            <consortium name="The Broad Institute Genomics Platform"/>
            <consortium name="The Broad Institute Genome Sequencing Center for Infectious Disease"/>
            <person name="Wu L."/>
            <person name="Ma J."/>
        </authorList>
    </citation>
    <scope>NUCLEOTIDE SEQUENCE [LARGE SCALE GENOMIC DNA]</scope>
    <source>
        <strain evidence="8">CCUG 49018</strain>
    </source>
</reference>
<name>A0ABW3VNQ8_9PSEU</name>
<evidence type="ECO:0000256" key="1">
    <source>
        <dbReference type="ARBA" id="ARBA00004651"/>
    </source>
</evidence>
<dbReference type="SUPFAM" id="SSF103473">
    <property type="entry name" value="MFS general substrate transporter"/>
    <property type="match status" value="1"/>
</dbReference>
<comment type="caution">
    <text evidence="7">The sequence shown here is derived from an EMBL/GenBank/DDBJ whole genome shotgun (WGS) entry which is preliminary data.</text>
</comment>
<accession>A0ABW3VNQ8</accession>
<evidence type="ECO:0000256" key="3">
    <source>
        <dbReference type="ARBA" id="ARBA00022692"/>
    </source>
</evidence>
<dbReference type="InterPro" id="IPR036259">
    <property type="entry name" value="MFS_trans_sf"/>
</dbReference>
<evidence type="ECO:0000313" key="7">
    <source>
        <dbReference type="EMBL" id="MFD1236460.1"/>
    </source>
</evidence>
<gene>
    <name evidence="7" type="ORF">ACFQ34_24505</name>
</gene>
<dbReference type="PANTHER" id="PTHR23513">
    <property type="entry name" value="INTEGRAL MEMBRANE EFFLUX PROTEIN-RELATED"/>
    <property type="match status" value="1"/>
</dbReference>
<feature type="transmembrane region" description="Helical" evidence="6">
    <location>
        <begin position="143"/>
        <end position="160"/>
    </location>
</feature>
<dbReference type="EMBL" id="JBHTMB010000224">
    <property type="protein sequence ID" value="MFD1236460.1"/>
    <property type="molecule type" value="Genomic_DNA"/>
</dbReference>
<feature type="transmembrane region" description="Helical" evidence="6">
    <location>
        <begin position="343"/>
        <end position="364"/>
    </location>
</feature>
<sequence>MGRRFGWLWAAYAVSTYGTALGFGAFAFVAITVLGASAAQVSLLSACGLAVGAVLAVPLGPWVEFRRKRPVMIVTDLVRCAAMASVPVAYWLGVLGFGQLVVVAVVVATAKIAFTAASGAFLPTVVAPARLLAAHSRFESTQWSATVVGPMVGGAAMGLLGPVTTIVADAAGYLLSAVGVAAIGGTEERPPRPDRLRAGDLVEGWRYLWRHPTLRPMFLDVLAVNGLIMACEPLLTFLMLGPLGFPTWQYGLAFALPCLGGIVGSRLAPRIVARWGRQRVLRVFGVARVCWPVGLVAVGPGLRGLLTVMVVEFGLILCIGVFNPAMATERLQATDPGSRARMLAAWSTTSSATIALLTTLWGLLAGLTGPRLAIGAAGVLLLATPWLTSAGRPAATPEPA</sequence>
<keyword evidence="3 6" id="KW-0812">Transmembrane</keyword>
<keyword evidence="5 6" id="KW-0472">Membrane</keyword>
<dbReference type="CDD" id="cd06173">
    <property type="entry name" value="MFS_MefA_like"/>
    <property type="match status" value="1"/>
</dbReference>
<evidence type="ECO:0000256" key="2">
    <source>
        <dbReference type="ARBA" id="ARBA00022475"/>
    </source>
</evidence>
<feature type="transmembrane region" description="Helical" evidence="6">
    <location>
        <begin position="37"/>
        <end position="59"/>
    </location>
</feature>
<proteinExistence type="predicted"/>
<feature type="transmembrane region" description="Helical" evidence="6">
    <location>
        <begin position="280"/>
        <end position="298"/>
    </location>
</feature>